<accession>A0A7K3MNK8</accession>
<organism evidence="1 2">
    <name type="scientific">Bacteroides acidifaciens</name>
    <dbReference type="NCBI Taxonomy" id="85831"/>
    <lineage>
        <taxon>Bacteria</taxon>
        <taxon>Pseudomonadati</taxon>
        <taxon>Bacteroidota</taxon>
        <taxon>Bacteroidia</taxon>
        <taxon>Bacteroidales</taxon>
        <taxon>Bacteroidaceae</taxon>
        <taxon>Bacteroides</taxon>
    </lineage>
</organism>
<evidence type="ECO:0000313" key="1">
    <source>
        <dbReference type="EMBL" id="TFU49487.1"/>
    </source>
</evidence>
<evidence type="ECO:0000313" key="2">
    <source>
        <dbReference type="Proteomes" id="UP000298073"/>
    </source>
</evidence>
<reference evidence="1 2" key="1">
    <citation type="submission" date="2019-03" db="EMBL/GenBank/DDBJ databases">
        <title>Diversity of the mouse oral microbiome.</title>
        <authorList>
            <person name="Joseph S."/>
            <person name="Aduse-Opoku J."/>
            <person name="Curtis M."/>
            <person name="Wade W."/>
            <person name="Hashim A."/>
        </authorList>
    </citation>
    <scope>NUCLEOTIDE SEQUENCE [LARGE SCALE GENOMIC DNA]</scope>
    <source>
        <strain evidence="1 2">P2318</strain>
    </source>
</reference>
<protein>
    <submittedName>
        <fullName evidence="1">Uncharacterized protein</fullName>
    </submittedName>
</protein>
<dbReference type="EMBL" id="SPPV01000018">
    <property type="protein sequence ID" value="TFU49487.1"/>
    <property type="molecule type" value="Genomic_DNA"/>
</dbReference>
<gene>
    <name evidence="1" type="ORF">E4T97_09830</name>
</gene>
<sequence>MERKTSKSMGKKLFLGALCGWVGAFLLVCFIAGEFPDSLEAVQWLLFISLAPGAIIGIIVTYIVNKSSNSNTPLVQQETREERLTKLKALLDQDVLTKEEFEEQKKRILED</sequence>
<dbReference type="OrthoDB" id="9814116at2"/>
<dbReference type="RefSeq" id="WP_135037640.1">
    <property type="nucleotide sequence ID" value="NZ_BLLS01000031.1"/>
</dbReference>
<proteinExistence type="predicted"/>
<dbReference type="AlphaFoldDB" id="A0A7K3MNK8"/>
<comment type="caution">
    <text evidence="1">The sequence shown here is derived from an EMBL/GenBank/DDBJ whole genome shotgun (WGS) entry which is preliminary data.</text>
</comment>
<name>A0A7K3MNK8_9BACE</name>
<dbReference type="Pfam" id="PF09851">
    <property type="entry name" value="SHOCT"/>
    <property type="match status" value="1"/>
</dbReference>
<dbReference type="Proteomes" id="UP000298073">
    <property type="component" value="Unassembled WGS sequence"/>
</dbReference>
<dbReference type="InterPro" id="IPR018649">
    <property type="entry name" value="SHOCT"/>
</dbReference>